<keyword evidence="11 18" id="KW-0503">Monooxygenase</keyword>
<comment type="catalytic activity">
    <reaction evidence="17">
        <text>N,N-dimethylaniline + NADPH + O2 + H(+) = N,N-dimethylaniline N-oxide + NADP(+) + H2O</text>
        <dbReference type="Rhea" id="RHEA:24468"/>
        <dbReference type="ChEBI" id="CHEBI:15377"/>
        <dbReference type="ChEBI" id="CHEBI:15378"/>
        <dbReference type="ChEBI" id="CHEBI:15379"/>
        <dbReference type="ChEBI" id="CHEBI:16269"/>
        <dbReference type="ChEBI" id="CHEBI:17735"/>
        <dbReference type="ChEBI" id="CHEBI:57783"/>
        <dbReference type="ChEBI" id="CHEBI:58349"/>
        <dbReference type="EC" id="1.14.13.8"/>
    </reaction>
    <physiologicalReaction direction="left-to-right" evidence="17">
        <dbReference type="Rhea" id="RHEA:24469"/>
    </physiologicalReaction>
</comment>
<organism evidence="21 22">
    <name type="scientific">Mizuhopecten yessoensis</name>
    <name type="common">Japanese scallop</name>
    <name type="synonym">Patinopecten yessoensis</name>
    <dbReference type="NCBI Taxonomy" id="6573"/>
    <lineage>
        <taxon>Eukaryota</taxon>
        <taxon>Metazoa</taxon>
        <taxon>Spiralia</taxon>
        <taxon>Lophotrochozoa</taxon>
        <taxon>Mollusca</taxon>
        <taxon>Bivalvia</taxon>
        <taxon>Autobranchia</taxon>
        <taxon>Pteriomorphia</taxon>
        <taxon>Pectinida</taxon>
        <taxon>Pectinoidea</taxon>
        <taxon>Pectinidae</taxon>
        <taxon>Mizuhopecten</taxon>
    </lineage>
</organism>
<comment type="subcellular location">
    <subcellularLocation>
        <location evidence="2">Endoplasmic reticulum membrane</location>
        <topology evidence="2">Single-pass membrane protein</topology>
    </subcellularLocation>
</comment>
<dbReference type="GO" id="GO:0047822">
    <property type="term" value="F:hypotaurine monooxygenase activity"/>
    <property type="evidence" value="ECO:0007669"/>
    <property type="project" value="RHEA"/>
</dbReference>
<dbReference type="InterPro" id="IPR050346">
    <property type="entry name" value="FMO-like"/>
</dbReference>
<evidence type="ECO:0000256" key="15">
    <source>
        <dbReference type="ARBA" id="ARBA00048041"/>
    </source>
</evidence>
<dbReference type="GO" id="GO:0050660">
    <property type="term" value="F:flavin adenine dinucleotide binding"/>
    <property type="evidence" value="ECO:0007669"/>
    <property type="project" value="InterPro"/>
</dbReference>
<keyword evidence="6 18" id="KW-0256">Endoplasmic reticulum</keyword>
<comment type="catalytic activity">
    <reaction evidence="16">
        <text>trimethylamine + NADPH + O2 = trimethylamine N-oxide + NADP(+) + H2O</text>
        <dbReference type="Rhea" id="RHEA:31979"/>
        <dbReference type="ChEBI" id="CHEBI:15377"/>
        <dbReference type="ChEBI" id="CHEBI:15379"/>
        <dbReference type="ChEBI" id="CHEBI:15724"/>
        <dbReference type="ChEBI" id="CHEBI:57783"/>
        <dbReference type="ChEBI" id="CHEBI:58349"/>
        <dbReference type="ChEBI" id="CHEBI:58389"/>
        <dbReference type="EC" id="1.14.13.148"/>
    </reaction>
    <physiologicalReaction direction="left-to-right" evidence="16">
        <dbReference type="Rhea" id="RHEA:31980"/>
    </physiologicalReaction>
</comment>
<dbReference type="AlphaFoldDB" id="A0A210Q1L8"/>
<keyword evidence="4 18" id="KW-0285">Flavoprotein</keyword>
<keyword evidence="5 20" id="KW-0812">Transmembrane</keyword>
<evidence type="ECO:0000256" key="16">
    <source>
        <dbReference type="ARBA" id="ARBA00048088"/>
    </source>
</evidence>
<feature type="transmembrane region" description="Helical" evidence="20">
    <location>
        <begin position="511"/>
        <end position="528"/>
    </location>
</feature>
<dbReference type="PIRSF" id="PIRSF000332">
    <property type="entry name" value="FMO"/>
    <property type="match status" value="1"/>
</dbReference>
<evidence type="ECO:0000256" key="20">
    <source>
        <dbReference type="SAM" id="Phobius"/>
    </source>
</evidence>
<evidence type="ECO:0000256" key="9">
    <source>
        <dbReference type="ARBA" id="ARBA00022989"/>
    </source>
</evidence>
<dbReference type="InterPro" id="IPR002253">
    <property type="entry name" value="Flavin_mOase_1"/>
</dbReference>
<gene>
    <name evidence="21" type="ORF">KP79_PYT04863</name>
</gene>
<accession>A0A210Q1L8</accession>
<evidence type="ECO:0000313" key="22">
    <source>
        <dbReference type="Proteomes" id="UP000242188"/>
    </source>
</evidence>
<dbReference type="InterPro" id="IPR020946">
    <property type="entry name" value="Flavin_mOase-like"/>
</dbReference>
<evidence type="ECO:0000256" key="11">
    <source>
        <dbReference type="ARBA" id="ARBA00023033"/>
    </source>
</evidence>
<dbReference type="InterPro" id="IPR000960">
    <property type="entry name" value="Flavin_mOase"/>
</dbReference>
<protein>
    <recommendedName>
        <fullName evidence="19">Flavin-containing monooxygenase</fullName>
        <ecNumber evidence="19">1.-.-.-</ecNumber>
    </recommendedName>
</protein>
<evidence type="ECO:0000313" key="21">
    <source>
        <dbReference type="EMBL" id="OWF42643.1"/>
    </source>
</evidence>
<sequence length="540" mass="60429">MKRVAVIGAGASGLPAIKCCLDEGLQPVCFERTDDIGGLWNYTPDVREGQGSVMKSTITNTSKEMTTYSDFPPPRGFPMYPHNRQMLQYFRMYADKFGLRPYIRFKTEIVSVKPVQEEKESKWTVVSKDGSTGKLTTETFDNVMVCCGHYKDKFVPNVPGQNAFQGKLIHSHDYRDFHGFEDKKVVVVGIGNSGGDAAVELSRVASKVYLSTRDGRYILGRISEAGMPVDMIHLTRFRRGALSYLPRSLIETLYLKKLNQTVNHQAYCLETDSGPFAKGVLVNDELPSRIACGSIVIKAGVKRLHKTSVEFDDGTTECDVDVILLATGYTFDYPFLHSSVHGLSANRNTLYKFMFPPVSTQPTICVIGLIQAAGPSPPMAEMQARLALAVFKGKVKLPSVELQQADIEKTRSRLKKVFSDSKGHFFTVDYMVYMDELASLFGCKPALVKMFLTDTKLAWLCLFGACTPYQYRLEGPGKWSGAREAILQQWDRTLAPLQTRPTTRKQNSSNIIIVMKVSVVFIGLYYLYSKYALKNLDQVI</sequence>
<dbReference type="GO" id="GO:0005789">
    <property type="term" value="C:endoplasmic reticulum membrane"/>
    <property type="evidence" value="ECO:0007669"/>
    <property type="project" value="UniProtKB-SubCell"/>
</dbReference>
<proteinExistence type="inferred from homology"/>
<keyword evidence="7 18" id="KW-0274">FAD</keyword>
<comment type="catalytic activity">
    <reaction evidence="15">
        <text>hypotaurine + NADPH + O2 + H(+) = taurine + NADP(+) + H2O</text>
        <dbReference type="Rhea" id="RHEA:69819"/>
        <dbReference type="ChEBI" id="CHEBI:15377"/>
        <dbReference type="ChEBI" id="CHEBI:15378"/>
        <dbReference type="ChEBI" id="CHEBI:15379"/>
        <dbReference type="ChEBI" id="CHEBI:57783"/>
        <dbReference type="ChEBI" id="CHEBI:57853"/>
        <dbReference type="ChEBI" id="CHEBI:58349"/>
        <dbReference type="ChEBI" id="CHEBI:507393"/>
        <dbReference type="EC" id="1.14.13.8"/>
    </reaction>
    <physiologicalReaction direction="left-to-right" evidence="15">
        <dbReference type="Rhea" id="RHEA:69820"/>
    </physiologicalReaction>
</comment>
<dbReference type="Proteomes" id="UP000242188">
    <property type="component" value="Unassembled WGS sequence"/>
</dbReference>
<evidence type="ECO:0000256" key="7">
    <source>
        <dbReference type="ARBA" id="ARBA00022827"/>
    </source>
</evidence>
<dbReference type="Pfam" id="PF00743">
    <property type="entry name" value="FMO-like"/>
    <property type="match status" value="1"/>
</dbReference>
<evidence type="ECO:0000256" key="4">
    <source>
        <dbReference type="ARBA" id="ARBA00022630"/>
    </source>
</evidence>
<dbReference type="InterPro" id="IPR036188">
    <property type="entry name" value="FAD/NAD-bd_sf"/>
</dbReference>
<comment type="catalytic activity">
    <reaction evidence="14">
        <text>hypotaurine + NADH + O2 + H(+) = taurine + NAD(+) + H2O</text>
        <dbReference type="Rhea" id="RHEA:74111"/>
        <dbReference type="ChEBI" id="CHEBI:15377"/>
        <dbReference type="ChEBI" id="CHEBI:15378"/>
        <dbReference type="ChEBI" id="CHEBI:15379"/>
        <dbReference type="ChEBI" id="CHEBI:57540"/>
        <dbReference type="ChEBI" id="CHEBI:57853"/>
        <dbReference type="ChEBI" id="CHEBI:57945"/>
        <dbReference type="ChEBI" id="CHEBI:507393"/>
        <dbReference type="EC" id="1.14.13.8"/>
    </reaction>
    <physiologicalReaction direction="left-to-right" evidence="14">
        <dbReference type="Rhea" id="RHEA:74112"/>
    </physiologicalReaction>
</comment>
<dbReference type="PRINTS" id="PR00370">
    <property type="entry name" value="FMOXYGENASE"/>
</dbReference>
<comment type="caution">
    <text evidence="21">The sequence shown here is derived from an EMBL/GenBank/DDBJ whole genome shotgun (WGS) entry which is preliminary data.</text>
</comment>
<dbReference type="PRINTS" id="PR01121">
    <property type="entry name" value="FMOXYGENASE1"/>
</dbReference>
<dbReference type="OrthoDB" id="66881at2759"/>
<dbReference type="GO" id="GO:0050661">
    <property type="term" value="F:NADP binding"/>
    <property type="evidence" value="ECO:0007669"/>
    <property type="project" value="InterPro"/>
</dbReference>
<keyword evidence="12 18" id="KW-0472">Membrane</keyword>
<dbReference type="PANTHER" id="PTHR23023">
    <property type="entry name" value="DIMETHYLANILINE MONOOXYGENASE"/>
    <property type="match status" value="1"/>
</dbReference>
<name>A0A210Q1L8_MIZYE</name>
<reference evidence="21 22" key="1">
    <citation type="journal article" date="2017" name="Nat. Ecol. Evol.">
        <title>Scallop genome provides insights into evolution of bilaterian karyotype and development.</title>
        <authorList>
            <person name="Wang S."/>
            <person name="Zhang J."/>
            <person name="Jiao W."/>
            <person name="Li J."/>
            <person name="Xun X."/>
            <person name="Sun Y."/>
            <person name="Guo X."/>
            <person name="Huan P."/>
            <person name="Dong B."/>
            <person name="Zhang L."/>
            <person name="Hu X."/>
            <person name="Sun X."/>
            <person name="Wang J."/>
            <person name="Zhao C."/>
            <person name="Wang Y."/>
            <person name="Wang D."/>
            <person name="Huang X."/>
            <person name="Wang R."/>
            <person name="Lv J."/>
            <person name="Li Y."/>
            <person name="Zhang Z."/>
            <person name="Liu B."/>
            <person name="Lu W."/>
            <person name="Hui Y."/>
            <person name="Liang J."/>
            <person name="Zhou Z."/>
            <person name="Hou R."/>
            <person name="Li X."/>
            <person name="Liu Y."/>
            <person name="Li H."/>
            <person name="Ning X."/>
            <person name="Lin Y."/>
            <person name="Zhao L."/>
            <person name="Xing Q."/>
            <person name="Dou J."/>
            <person name="Li Y."/>
            <person name="Mao J."/>
            <person name="Guo H."/>
            <person name="Dou H."/>
            <person name="Li T."/>
            <person name="Mu C."/>
            <person name="Jiang W."/>
            <person name="Fu Q."/>
            <person name="Fu X."/>
            <person name="Miao Y."/>
            <person name="Liu J."/>
            <person name="Yu Q."/>
            <person name="Li R."/>
            <person name="Liao H."/>
            <person name="Li X."/>
            <person name="Kong Y."/>
            <person name="Jiang Z."/>
            <person name="Chourrout D."/>
            <person name="Li R."/>
            <person name="Bao Z."/>
        </authorList>
    </citation>
    <scope>NUCLEOTIDE SEQUENCE [LARGE SCALE GENOMIC DNA]</scope>
    <source>
        <strain evidence="21 22">PY_sf001</strain>
    </source>
</reference>
<keyword evidence="22" id="KW-1185">Reference proteome</keyword>
<dbReference type="FunFam" id="3.50.50.60:FF:000159">
    <property type="entry name" value="Dimethylaniline monooxygenase [N-oxide-forming]"/>
    <property type="match status" value="1"/>
</dbReference>
<dbReference type="Gene3D" id="3.50.50.60">
    <property type="entry name" value="FAD/NAD(P)-binding domain"/>
    <property type="match status" value="2"/>
</dbReference>
<keyword evidence="9 20" id="KW-1133">Transmembrane helix</keyword>
<evidence type="ECO:0000256" key="2">
    <source>
        <dbReference type="ARBA" id="ARBA00004389"/>
    </source>
</evidence>
<evidence type="ECO:0000256" key="12">
    <source>
        <dbReference type="ARBA" id="ARBA00023136"/>
    </source>
</evidence>
<evidence type="ECO:0000256" key="1">
    <source>
        <dbReference type="ARBA" id="ARBA00001974"/>
    </source>
</evidence>
<keyword evidence="10 18" id="KW-0560">Oxidoreductase</keyword>
<comment type="function">
    <text evidence="13">Broad spectrum monooxygenase that catalyzes the oxygenation of a wide variety of nitrogen- and sulfur-containing compounds including xenobiotics. Catalyzes the S-oxygenation of hypotaurine to produce taurine, an organic osmolyte involved in cell volume regulation as well as a variety of cytoprotective and developmental processes. In vitro, catalyzes the N-oxygenation of trimethylamine (TMA) to produce trimethylamine N-oxide (TMAO) and could therefore participate to the detoxification of this compound that is generated by the action of gut microbiota from dietary precursors such as choline, choline containing compounds, betaine or L-carnitine.</text>
</comment>
<evidence type="ECO:0000256" key="18">
    <source>
        <dbReference type="PIRNR" id="PIRNR000332"/>
    </source>
</evidence>
<evidence type="ECO:0000256" key="14">
    <source>
        <dbReference type="ARBA" id="ARBA00047338"/>
    </source>
</evidence>
<evidence type="ECO:0000256" key="19">
    <source>
        <dbReference type="RuleBase" id="RU361177"/>
    </source>
</evidence>
<evidence type="ECO:0000256" key="10">
    <source>
        <dbReference type="ARBA" id="ARBA00023002"/>
    </source>
</evidence>
<comment type="similarity">
    <text evidence="3 18 19">Belongs to the FMO family.</text>
</comment>
<evidence type="ECO:0000256" key="17">
    <source>
        <dbReference type="ARBA" id="ARBA00049443"/>
    </source>
</evidence>
<keyword evidence="8 18" id="KW-0521">NADP</keyword>
<evidence type="ECO:0000256" key="8">
    <source>
        <dbReference type="ARBA" id="ARBA00022857"/>
    </source>
</evidence>
<dbReference type="SUPFAM" id="SSF51905">
    <property type="entry name" value="FAD/NAD(P)-binding domain"/>
    <property type="match status" value="2"/>
</dbReference>
<dbReference type="EC" id="1.-.-.-" evidence="19"/>
<dbReference type="GO" id="GO:0034899">
    <property type="term" value="F:trimethylamine monooxygenase activity"/>
    <property type="evidence" value="ECO:0007669"/>
    <property type="project" value="UniProtKB-EC"/>
</dbReference>
<evidence type="ECO:0000256" key="3">
    <source>
        <dbReference type="ARBA" id="ARBA00009183"/>
    </source>
</evidence>
<comment type="cofactor">
    <cofactor evidence="1 18 19">
        <name>FAD</name>
        <dbReference type="ChEBI" id="CHEBI:57692"/>
    </cofactor>
</comment>
<dbReference type="GO" id="GO:0004499">
    <property type="term" value="F:N,N-dimethylaniline monooxygenase activity"/>
    <property type="evidence" value="ECO:0007669"/>
    <property type="project" value="UniProtKB-UniRule"/>
</dbReference>
<evidence type="ECO:0000256" key="13">
    <source>
        <dbReference type="ARBA" id="ARBA00045957"/>
    </source>
</evidence>
<evidence type="ECO:0000256" key="5">
    <source>
        <dbReference type="ARBA" id="ARBA00022692"/>
    </source>
</evidence>
<evidence type="ECO:0000256" key="6">
    <source>
        <dbReference type="ARBA" id="ARBA00022824"/>
    </source>
</evidence>
<dbReference type="EMBL" id="NEDP02005240">
    <property type="protein sequence ID" value="OWF42643.1"/>
    <property type="molecule type" value="Genomic_DNA"/>
</dbReference>